<gene>
    <name evidence="7" type="ORF">ENSA7_13570</name>
</gene>
<feature type="coiled-coil region" evidence="3">
    <location>
        <begin position="1263"/>
        <end position="1329"/>
    </location>
</feature>
<dbReference type="Pfam" id="PF00271">
    <property type="entry name" value="Helicase_C"/>
    <property type="match status" value="1"/>
</dbReference>
<evidence type="ECO:0000256" key="1">
    <source>
        <dbReference type="ARBA" id="ARBA00022741"/>
    </source>
</evidence>
<feature type="compositionally biased region" description="Pro residues" evidence="4">
    <location>
        <begin position="2088"/>
        <end position="2101"/>
    </location>
</feature>
<dbReference type="EMBL" id="PVNL01000032">
    <property type="protein sequence ID" value="PRQ08958.1"/>
    <property type="molecule type" value="Genomic_DNA"/>
</dbReference>
<dbReference type="Proteomes" id="UP000238823">
    <property type="component" value="Unassembled WGS sequence"/>
</dbReference>
<dbReference type="InterPro" id="IPR027417">
    <property type="entry name" value="P-loop_NTPase"/>
</dbReference>
<evidence type="ECO:0000259" key="5">
    <source>
        <dbReference type="PROSITE" id="PS51192"/>
    </source>
</evidence>
<organism evidence="7 8">
    <name type="scientific">Enhygromyxa salina</name>
    <dbReference type="NCBI Taxonomy" id="215803"/>
    <lineage>
        <taxon>Bacteria</taxon>
        <taxon>Pseudomonadati</taxon>
        <taxon>Myxococcota</taxon>
        <taxon>Polyangia</taxon>
        <taxon>Nannocystales</taxon>
        <taxon>Nannocystaceae</taxon>
        <taxon>Enhygromyxa</taxon>
    </lineage>
</organism>
<dbReference type="GO" id="GO:0036297">
    <property type="term" value="P:interstrand cross-link repair"/>
    <property type="evidence" value="ECO:0007669"/>
    <property type="project" value="TreeGrafter"/>
</dbReference>
<dbReference type="Pfam" id="PF09369">
    <property type="entry name" value="MZB"/>
    <property type="match status" value="1"/>
</dbReference>
<proteinExistence type="predicted"/>
<dbReference type="GO" id="GO:0005524">
    <property type="term" value="F:ATP binding"/>
    <property type="evidence" value="ECO:0007669"/>
    <property type="project" value="UniProtKB-KW"/>
</dbReference>
<dbReference type="PROSITE" id="PS51192">
    <property type="entry name" value="HELICASE_ATP_BIND_1"/>
    <property type="match status" value="1"/>
</dbReference>
<comment type="caution">
    <text evidence="7">The sequence shown here is derived from an EMBL/GenBank/DDBJ whole genome shotgun (WGS) entry which is preliminary data.</text>
</comment>
<protein>
    <submittedName>
        <fullName evidence="7">Putative ATP-dependent helicase Lhr</fullName>
    </submittedName>
</protein>
<evidence type="ECO:0000256" key="4">
    <source>
        <dbReference type="SAM" id="MobiDB-lite"/>
    </source>
</evidence>
<reference evidence="7 8" key="1">
    <citation type="submission" date="2018-03" db="EMBL/GenBank/DDBJ databases">
        <title>Draft Genome Sequences of the Obligatory Marine Myxobacteria Enhygromyxa salina SWB007.</title>
        <authorList>
            <person name="Poehlein A."/>
            <person name="Moghaddam J.A."/>
            <person name="Harms H."/>
            <person name="Alanjari M."/>
            <person name="Koenig G.M."/>
            <person name="Daniel R."/>
            <person name="Schaeberle T.F."/>
        </authorList>
    </citation>
    <scope>NUCLEOTIDE SEQUENCE [LARGE SCALE GENOMIC DNA]</scope>
    <source>
        <strain evidence="7 8">SWB007</strain>
    </source>
</reference>
<dbReference type="RefSeq" id="WP_181233337.1">
    <property type="nucleotide sequence ID" value="NZ_PVNL01000032.1"/>
</dbReference>
<feature type="domain" description="Helicase ATP-binding" evidence="5">
    <location>
        <begin position="86"/>
        <end position="298"/>
    </location>
</feature>
<dbReference type="InterPro" id="IPR001650">
    <property type="entry name" value="Helicase_C-like"/>
</dbReference>
<dbReference type="PANTHER" id="PTHR47957:SF3">
    <property type="entry name" value="ATP-DEPENDENT HELICASE HRQ1"/>
    <property type="match status" value="1"/>
</dbReference>
<evidence type="ECO:0000256" key="3">
    <source>
        <dbReference type="SAM" id="Coils"/>
    </source>
</evidence>
<feature type="region of interest" description="Disordered" evidence="4">
    <location>
        <begin position="2081"/>
        <end position="2102"/>
    </location>
</feature>
<evidence type="ECO:0000259" key="6">
    <source>
        <dbReference type="PROSITE" id="PS51194"/>
    </source>
</evidence>
<dbReference type="GO" id="GO:0043138">
    <property type="term" value="F:3'-5' DNA helicase activity"/>
    <property type="evidence" value="ECO:0007669"/>
    <property type="project" value="TreeGrafter"/>
</dbReference>
<feature type="domain" description="Helicase C-terminal" evidence="6">
    <location>
        <begin position="1006"/>
        <end position="1171"/>
    </location>
</feature>
<dbReference type="InterPro" id="IPR018973">
    <property type="entry name" value="MZB"/>
</dbReference>
<dbReference type="SUPFAM" id="SSF52540">
    <property type="entry name" value="P-loop containing nucleoside triphosphate hydrolases"/>
    <property type="match status" value="2"/>
</dbReference>
<keyword evidence="7" id="KW-0378">Hydrolase</keyword>
<dbReference type="GO" id="GO:0006289">
    <property type="term" value="P:nucleotide-excision repair"/>
    <property type="evidence" value="ECO:0007669"/>
    <property type="project" value="TreeGrafter"/>
</dbReference>
<dbReference type="Gene3D" id="3.40.50.300">
    <property type="entry name" value="P-loop containing nucleotide triphosphate hydrolases"/>
    <property type="match status" value="2"/>
</dbReference>
<evidence type="ECO:0000313" key="8">
    <source>
        <dbReference type="Proteomes" id="UP000238823"/>
    </source>
</evidence>
<dbReference type="InterPro" id="IPR011545">
    <property type="entry name" value="DEAD/DEAH_box_helicase_dom"/>
</dbReference>
<keyword evidence="2" id="KW-0067">ATP-binding</keyword>
<keyword evidence="7" id="KW-0347">Helicase</keyword>
<dbReference type="Pfam" id="PF00270">
    <property type="entry name" value="DEAD"/>
    <property type="match status" value="1"/>
</dbReference>
<dbReference type="InterPro" id="IPR014001">
    <property type="entry name" value="Helicase_ATP-bd"/>
</dbReference>
<sequence length="2204" mass="245258">MLPSVVATQLQSTLRDYLRTTFSLRDKAYERALLAFLSDPTDGMFQGPFVDLRLPFRTANSATVPLRIKPSFAPFAHQLRAWERLESSSGQPRSTLIATGTGSGKTECFLYPLLDHCYRHRDQKGIKAIILYPMNALASDQAERFAQQLHSWPGTGEPVLRGQVRAGLYVGGTGTHPVPDERHLVDMRKHLREDPPDILLTNYRMLDFLLLRPEDGVLWRHNDSGPATRAAKTLQYLVLDELHTYDGAQGTDVAFLIRRLKRRLRVPAGHLCCVGTSATLGDSGGAAGSASGEDDGRAALLRFAEDVFGERFEDEAIITEDRLTIREAFPDLPSSGESEDSGVRELGDASAAPAQDLDPERYACPEDYLNAQATLWLGARGPDDNLRWIPSAEAPQALHDASRVALGDALRHHTYLRDVLAALASRGISGPRSWRELVEELPQDRAFRDRPADEQWLVLSSFLALVAHARQLEGERLTPFLNLQLQLWMREVRRLLRKVPRTPTEPPRFAWHDNLQVQRNVQYAVQVHCRECGDVGLGCLQLEGKDELITAPERVGEGYLRGSDTARYVRPGGKPDETGDGGRLFQQYLCPATLHLGLEDKSRAHDEDDDGNELAIPPLPVGVHADLRDDDHRFLARCPQCGSDDALSIMGSRAASLSSVAISNLYLSPFNSDPKLLAFTDSVQDASHRAGFFAGRTFRFVLRTAMQAVLEATEGDLSLSGFVDHMLDHWRAQLEGGDATRDGKLVATLLPPDLRDDPEYQGLIEALADPKRRPSAKQRKHVDKVLRQRLAWELAREFGLGVVIGRSLDRTVCATATPDPDALEAAGASLHMWLHETRPVAMRGAGPSPADTRHFLEGIVERLRTRGGVHDKLLDSYVTRGRRYFLSRAKNPYISRFGPRSRYPLFAFHGKQHKVFEPLFSPPTRLSWYRDWCARSLRLETRDGGINDVLSEALRRLANAGLVETRTTEGPAKSEPRASGLAPSKLILTRAVEVVGCPTCGRSRTVAAAAVPRWTGSRCTSYRCEGQYQQVDASEERESYYRKIFREGRIRRVFAAEHTGLLEREDREALEADFKRGLRADAPNLLTCTPTLEMGIDIGDLSAVMLCSVPPLPANYLQRVGRAGRSTGNALILTIANARPHDRYFYEQPEQMMRGKVDPPACFLDAPEMLSRQLVAHALDCWARQAEGGAIPRRMGLLLGPANKGFPHTFYEFYEEHGLAVGVEFLAAFGRDPEQHPAWTEIALELRRQIRAQEVPERIRAAFASVELERLELRKRREALKQRKAALVADPGVATVHPEEPGASAELEIAEIDDALRAYDRLLDALSEKYPLNVLTDAGVLPNYAFPEPGVTLRATLLGIRDPDASAHAKPAKISARQRAEYMRPAHAALREFAPFNSFYAEGRKIQITQLDLGSKQAPTVETWRFCAKCNHCELELETEAPVAASCPSCHDLSWKDQGQRRQLIEFRRAWSTTSVLEASTADESEERSQESYRVVELIEAEPGSELGEARLIEADDFVFGYELMPRATLREINFGRTWELGGPTPIAGQAVEQPGFEVCSSCGRAQTPHDHGRADGGRRAHLPWCKVRTGGEPERFVHVGLYRHNTSEAIKVLLPVADHEVNEIVNSFRAALQLGFRKKFGGQPIHLKVTVMSEPSGDTRRRFLVIYDTVPGGTGYLSELWRQGQLFVVMRLAIDAMKRCRCVSMDGRDGCYRCVYAHQHQRDLQSISRARALALFETVVAGQPLIKTVASLSEVNLDSVLESELERRFVTALRAAVEARGWRWSDGVHQGKQSWRITVDAQLAWELRPQINVGSRDGVHVASKPDFVLVPVGRETRRVAVFTDGFAFHVQPDAAVSRVEDDIRKRAALLAMSHSLAPSDRYWVWSLTWADVAVALEGGQGVAPLLAKIDTRTFDKLTKALAVTKPGSPAPERELGLTESFSLLLRWLENPDERLFGASAVCLGLSTMKLSETRDAAAISAARAAIREARQPPASTELSTHPNGTELASWRTRGHSHLLSTVSRQALAAGDFGQIQFSLRLFDAQDQRRSEGYAEQWRAFLQAWNLLQFHDVHVTSSERLIASEGAPEPPQPEPEPPPIAEPAAGLRAELASLAHDYPECAGLFRRLSEAELPAPDEPTEEFVLGDRELDVDLLWPELRVALLIDARERERQRFQAHGWALFDPIADDPTAIVAFLSKRSDQA</sequence>
<dbReference type="SMART" id="SM00490">
    <property type="entry name" value="HELICc"/>
    <property type="match status" value="1"/>
</dbReference>
<evidence type="ECO:0000256" key="2">
    <source>
        <dbReference type="ARBA" id="ARBA00022840"/>
    </source>
</evidence>
<dbReference type="SMART" id="SM00487">
    <property type="entry name" value="DEXDc"/>
    <property type="match status" value="1"/>
</dbReference>
<keyword evidence="3" id="KW-0175">Coiled coil</keyword>
<dbReference type="PANTHER" id="PTHR47957">
    <property type="entry name" value="ATP-DEPENDENT HELICASE HRQ1"/>
    <property type="match status" value="1"/>
</dbReference>
<dbReference type="PROSITE" id="PS51194">
    <property type="entry name" value="HELICASE_CTER"/>
    <property type="match status" value="1"/>
</dbReference>
<accession>A0A2S9YV33</accession>
<evidence type="ECO:0000313" key="7">
    <source>
        <dbReference type="EMBL" id="PRQ08958.1"/>
    </source>
</evidence>
<name>A0A2S9YV33_9BACT</name>
<dbReference type="GO" id="GO:0003676">
    <property type="term" value="F:nucleic acid binding"/>
    <property type="evidence" value="ECO:0007669"/>
    <property type="project" value="InterPro"/>
</dbReference>
<keyword evidence="1" id="KW-0547">Nucleotide-binding</keyword>